<feature type="compositionally biased region" description="Polar residues" evidence="1">
    <location>
        <begin position="52"/>
        <end position="63"/>
    </location>
</feature>
<accession>A0A8J2J597</accession>
<sequence length="63" mass="7014">MTDGGKNMISSHMDAMDASIFAKFRRQEKTLYLVGPLGNDENAESDEEMDALQNTNEHPNIPS</sequence>
<feature type="region of interest" description="Disordered" evidence="1">
    <location>
        <begin position="36"/>
        <end position="63"/>
    </location>
</feature>
<feature type="compositionally biased region" description="Acidic residues" evidence="1">
    <location>
        <begin position="41"/>
        <end position="50"/>
    </location>
</feature>
<evidence type="ECO:0000313" key="3">
    <source>
        <dbReference type="Proteomes" id="UP000708208"/>
    </source>
</evidence>
<protein>
    <submittedName>
        <fullName evidence="2">Uncharacterized protein</fullName>
    </submittedName>
</protein>
<feature type="non-terminal residue" evidence="2">
    <location>
        <position position="63"/>
    </location>
</feature>
<dbReference type="EMBL" id="CAJVCH010013961">
    <property type="protein sequence ID" value="CAG7676923.1"/>
    <property type="molecule type" value="Genomic_DNA"/>
</dbReference>
<reference evidence="2" key="1">
    <citation type="submission" date="2021-06" db="EMBL/GenBank/DDBJ databases">
        <authorList>
            <person name="Hodson N. C."/>
            <person name="Mongue J. A."/>
            <person name="Jaron S. K."/>
        </authorList>
    </citation>
    <scope>NUCLEOTIDE SEQUENCE</scope>
</reference>
<organism evidence="2 3">
    <name type="scientific">Allacma fusca</name>
    <dbReference type="NCBI Taxonomy" id="39272"/>
    <lineage>
        <taxon>Eukaryota</taxon>
        <taxon>Metazoa</taxon>
        <taxon>Ecdysozoa</taxon>
        <taxon>Arthropoda</taxon>
        <taxon>Hexapoda</taxon>
        <taxon>Collembola</taxon>
        <taxon>Symphypleona</taxon>
        <taxon>Sminthuridae</taxon>
        <taxon>Allacma</taxon>
    </lineage>
</organism>
<comment type="caution">
    <text evidence="2">The sequence shown here is derived from an EMBL/GenBank/DDBJ whole genome shotgun (WGS) entry which is preliminary data.</text>
</comment>
<evidence type="ECO:0000256" key="1">
    <source>
        <dbReference type="SAM" id="MobiDB-lite"/>
    </source>
</evidence>
<dbReference type="AlphaFoldDB" id="A0A8J2J597"/>
<gene>
    <name evidence="2" type="ORF">AFUS01_LOCUS2441</name>
</gene>
<keyword evidence="3" id="KW-1185">Reference proteome</keyword>
<dbReference type="Proteomes" id="UP000708208">
    <property type="component" value="Unassembled WGS sequence"/>
</dbReference>
<evidence type="ECO:0000313" key="2">
    <source>
        <dbReference type="EMBL" id="CAG7676923.1"/>
    </source>
</evidence>
<name>A0A8J2J597_9HEXA</name>
<proteinExistence type="predicted"/>